<proteinExistence type="predicted"/>
<keyword evidence="2" id="KW-1185">Reference proteome</keyword>
<dbReference type="EMBL" id="CP063458">
    <property type="protein sequence ID" value="QOV87913.1"/>
    <property type="molecule type" value="Genomic_DNA"/>
</dbReference>
<dbReference type="RefSeq" id="WP_206290828.1">
    <property type="nucleotide sequence ID" value="NZ_CP063458.1"/>
</dbReference>
<dbReference type="KEGG" id="hbs:IPV69_16765"/>
<organism evidence="1 2">
    <name type="scientific">Humisphaera borealis</name>
    <dbReference type="NCBI Taxonomy" id="2807512"/>
    <lineage>
        <taxon>Bacteria</taxon>
        <taxon>Pseudomonadati</taxon>
        <taxon>Planctomycetota</taxon>
        <taxon>Phycisphaerae</taxon>
        <taxon>Tepidisphaerales</taxon>
        <taxon>Tepidisphaeraceae</taxon>
        <taxon>Humisphaera</taxon>
    </lineage>
</organism>
<sequence>MPADERLIRAVLGQDAEAFDYLIGRQKRKAWRRFFPGDVDRRLARRLVRDHWRDCYENGVPLLVGQSMFQVAPGHYAGGVEIDPDDPDTEQNMPPSGSMVIAMPDATVLDIVEFCEVGSHNVPPPADAMRATAEAMEEGPLKQYMLEFLAQTQRPTDARLRFDMPWQAVQKAASDILQIAPFAIVFADPAGLHAKAMKRLTSDQAMEIGRIVFETNSEIMDVAVGALERKGLPVPQDANIPEMADYPAAIGAYFKAINGFRMWWD</sequence>
<name>A0A7M2WR48_9BACT</name>
<evidence type="ECO:0000313" key="1">
    <source>
        <dbReference type="EMBL" id="QOV87913.1"/>
    </source>
</evidence>
<reference evidence="1 2" key="1">
    <citation type="submission" date="2020-10" db="EMBL/GenBank/DDBJ databases">
        <title>Wide distribution of Phycisphaera-like planctomycetes from WD2101 soil group in peatlands and genome analysis of the first cultivated representative.</title>
        <authorList>
            <person name="Dedysh S.N."/>
            <person name="Beletsky A.V."/>
            <person name="Ivanova A."/>
            <person name="Kulichevskaya I.S."/>
            <person name="Suzina N.E."/>
            <person name="Philippov D.A."/>
            <person name="Rakitin A.L."/>
            <person name="Mardanov A.V."/>
            <person name="Ravin N.V."/>
        </authorList>
    </citation>
    <scope>NUCLEOTIDE SEQUENCE [LARGE SCALE GENOMIC DNA]</scope>
    <source>
        <strain evidence="1 2">M1803</strain>
    </source>
</reference>
<accession>A0A7M2WR48</accession>
<gene>
    <name evidence="1" type="ORF">IPV69_16765</name>
</gene>
<protein>
    <submittedName>
        <fullName evidence="1">Uncharacterized protein</fullName>
    </submittedName>
</protein>
<evidence type="ECO:0000313" key="2">
    <source>
        <dbReference type="Proteomes" id="UP000593765"/>
    </source>
</evidence>
<dbReference type="AlphaFoldDB" id="A0A7M2WR48"/>
<dbReference type="Proteomes" id="UP000593765">
    <property type="component" value="Chromosome"/>
</dbReference>